<dbReference type="OrthoDB" id="10256774at2759"/>
<sequence>MRLRHCESGEAVELVEGEVTYLGRGVLGVTDKRISRRQLQISLRGPALAVTVEGVNPVYVRRAGKAGDGELLSRGEEAILRNGDVVTLLADLHPLVLELDGDGNTSGRANAPAIEGVDGAAPTTTGHRVVQTERVATSKKRKLPFEDAGDAEEKEPQQTRDERDRERLERAEREQKEEAEVDIAQAREVIAAAQREIEVARTERLITSLELSKINKGSDDEPASEPDRKNQQTRSWSESGWASTWSWWRRPALWTKARAARRKEKRWTPWRTRIASTQPSGRRTPTTTATTRST</sequence>
<evidence type="ECO:0000313" key="3">
    <source>
        <dbReference type="Proteomes" id="UP000011083"/>
    </source>
</evidence>
<accession>L8HGX9</accession>
<feature type="compositionally biased region" description="Polar residues" evidence="1">
    <location>
        <begin position="232"/>
        <end position="242"/>
    </location>
</feature>
<dbReference type="Proteomes" id="UP000011083">
    <property type="component" value="Unassembled WGS sequence"/>
</dbReference>
<evidence type="ECO:0000313" key="2">
    <source>
        <dbReference type="EMBL" id="ELR23681.1"/>
    </source>
</evidence>
<dbReference type="KEGG" id="acan:ACA1_073250"/>
<organism evidence="2 3">
    <name type="scientific">Acanthamoeba castellanii (strain ATCC 30010 / Neff)</name>
    <dbReference type="NCBI Taxonomy" id="1257118"/>
    <lineage>
        <taxon>Eukaryota</taxon>
        <taxon>Amoebozoa</taxon>
        <taxon>Discosea</taxon>
        <taxon>Longamoebia</taxon>
        <taxon>Centramoebida</taxon>
        <taxon>Acanthamoebidae</taxon>
        <taxon>Acanthamoeba</taxon>
    </lineage>
</organism>
<dbReference type="Gene3D" id="2.60.200.20">
    <property type="match status" value="1"/>
</dbReference>
<dbReference type="CDD" id="cd22671">
    <property type="entry name" value="FHA_APTX-like"/>
    <property type="match status" value="1"/>
</dbReference>
<feature type="compositionally biased region" description="Low complexity" evidence="1">
    <location>
        <begin position="282"/>
        <end position="294"/>
    </location>
</feature>
<dbReference type="InterPro" id="IPR008984">
    <property type="entry name" value="SMAD_FHA_dom_sf"/>
</dbReference>
<gene>
    <name evidence="2" type="ORF">ACA1_073250</name>
</gene>
<feature type="region of interest" description="Disordered" evidence="1">
    <location>
        <begin position="215"/>
        <end position="242"/>
    </location>
</feature>
<dbReference type="EMBL" id="KB007857">
    <property type="protein sequence ID" value="ELR23681.1"/>
    <property type="molecule type" value="Genomic_DNA"/>
</dbReference>
<name>L8HGX9_ACACF</name>
<reference evidence="2 3" key="1">
    <citation type="journal article" date="2013" name="Genome Biol.">
        <title>Genome of Acanthamoeba castellanii highlights extensive lateral gene transfer and early evolution of tyrosine kinase signaling.</title>
        <authorList>
            <person name="Clarke M."/>
            <person name="Lohan A.J."/>
            <person name="Liu B."/>
            <person name="Lagkouvardos I."/>
            <person name="Roy S."/>
            <person name="Zafar N."/>
            <person name="Bertelli C."/>
            <person name="Schilde C."/>
            <person name="Kianianmomeni A."/>
            <person name="Burglin T.R."/>
            <person name="Frech C."/>
            <person name="Turcotte B."/>
            <person name="Kopec K.O."/>
            <person name="Synnott J.M."/>
            <person name="Choo C."/>
            <person name="Paponov I."/>
            <person name="Finkler A."/>
            <person name="Soon Heng Tan C."/>
            <person name="Hutchins A.P."/>
            <person name="Weinmeier T."/>
            <person name="Rattei T."/>
            <person name="Chu J.S."/>
            <person name="Gimenez G."/>
            <person name="Irimia M."/>
            <person name="Rigden D.J."/>
            <person name="Fitzpatrick D.A."/>
            <person name="Lorenzo-Morales J."/>
            <person name="Bateman A."/>
            <person name="Chiu C.H."/>
            <person name="Tang P."/>
            <person name="Hegemann P."/>
            <person name="Fromm H."/>
            <person name="Raoult D."/>
            <person name="Greub G."/>
            <person name="Miranda-Saavedra D."/>
            <person name="Chen N."/>
            <person name="Nash P."/>
            <person name="Ginger M.L."/>
            <person name="Horn M."/>
            <person name="Schaap P."/>
            <person name="Caler L."/>
            <person name="Loftus B."/>
        </authorList>
    </citation>
    <scope>NUCLEOTIDE SEQUENCE [LARGE SCALE GENOMIC DNA]</scope>
    <source>
        <strain evidence="2 3">Neff</strain>
    </source>
</reference>
<dbReference type="SUPFAM" id="SSF49879">
    <property type="entry name" value="SMAD/FHA domain"/>
    <property type="match status" value="1"/>
</dbReference>
<feature type="compositionally biased region" description="Basic and acidic residues" evidence="1">
    <location>
        <begin position="154"/>
        <end position="178"/>
    </location>
</feature>
<dbReference type="AlphaFoldDB" id="L8HGX9"/>
<protein>
    <recommendedName>
        <fullName evidence="4">FHA domain-containing protein</fullName>
    </recommendedName>
</protein>
<keyword evidence="3" id="KW-1185">Reference proteome</keyword>
<dbReference type="GeneID" id="14924664"/>
<feature type="region of interest" description="Disordered" evidence="1">
    <location>
        <begin position="260"/>
        <end position="294"/>
    </location>
</feature>
<proteinExistence type="predicted"/>
<evidence type="ECO:0000256" key="1">
    <source>
        <dbReference type="SAM" id="MobiDB-lite"/>
    </source>
</evidence>
<dbReference type="VEuPathDB" id="AmoebaDB:ACA1_073250"/>
<evidence type="ECO:0008006" key="4">
    <source>
        <dbReference type="Google" id="ProtNLM"/>
    </source>
</evidence>
<dbReference type="RefSeq" id="XP_004353209.1">
    <property type="nucleotide sequence ID" value="XM_004353157.1"/>
</dbReference>
<feature type="region of interest" description="Disordered" evidence="1">
    <location>
        <begin position="107"/>
        <end position="180"/>
    </location>
</feature>